<gene>
    <name evidence="1" type="ORF">QCA50_002018</name>
</gene>
<keyword evidence="2" id="KW-1185">Reference proteome</keyword>
<accession>A0AAW0GNR5</accession>
<dbReference type="EMBL" id="JASBNA010000002">
    <property type="protein sequence ID" value="KAK7694830.1"/>
    <property type="molecule type" value="Genomic_DNA"/>
</dbReference>
<comment type="caution">
    <text evidence="1">The sequence shown here is derived from an EMBL/GenBank/DDBJ whole genome shotgun (WGS) entry which is preliminary data.</text>
</comment>
<proteinExistence type="predicted"/>
<reference evidence="1 2" key="1">
    <citation type="submission" date="2022-09" db="EMBL/GenBank/DDBJ databases">
        <authorList>
            <person name="Palmer J.M."/>
        </authorList>
    </citation>
    <scope>NUCLEOTIDE SEQUENCE [LARGE SCALE GENOMIC DNA]</scope>
    <source>
        <strain evidence="1 2">DSM 7382</strain>
    </source>
</reference>
<evidence type="ECO:0000313" key="1">
    <source>
        <dbReference type="EMBL" id="KAK7694830.1"/>
    </source>
</evidence>
<evidence type="ECO:0000313" key="2">
    <source>
        <dbReference type="Proteomes" id="UP001385951"/>
    </source>
</evidence>
<dbReference type="AlphaFoldDB" id="A0AAW0GNR5"/>
<protein>
    <submittedName>
        <fullName evidence="1">Uncharacterized protein</fullName>
    </submittedName>
</protein>
<name>A0AAW0GNR5_9APHY</name>
<sequence length="98" mass="11154">MYRVYRDGVQRRSTFKYVSLQRVANCPLLVYERNCVPRIGDAKLQNSDRSREKHQKVAVHLVNRDDGKSQIVKIVKGRNALGQTGARQAATSKQNQLA</sequence>
<organism evidence="1 2">
    <name type="scientific">Cerrena zonata</name>
    <dbReference type="NCBI Taxonomy" id="2478898"/>
    <lineage>
        <taxon>Eukaryota</taxon>
        <taxon>Fungi</taxon>
        <taxon>Dikarya</taxon>
        <taxon>Basidiomycota</taxon>
        <taxon>Agaricomycotina</taxon>
        <taxon>Agaricomycetes</taxon>
        <taxon>Polyporales</taxon>
        <taxon>Cerrenaceae</taxon>
        <taxon>Cerrena</taxon>
    </lineage>
</organism>
<dbReference type="Proteomes" id="UP001385951">
    <property type="component" value="Unassembled WGS sequence"/>
</dbReference>